<dbReference type="Pfam" id="PF00622">
    <property type="entry name" value="SPRY"/>
    <property type="match status" value="1"/>
</dbReference>
<dbReference type="InterPro" id="IPR013144">
    <property type="entry name" value="CRA_dom"/>
</dbReference>
<feature type="domain" description="B30.2/SPRY" evidence="2">
    <location>
        <begin position="136"/>
        <end position="325"/>
    </location>
</feature>
<proteinExistence type="predicted"/>
<dbReference type="Proteomes" id="UP000222788">
    <property type="component" value="Unassembled WGS sequence"/>
</dbReference>
<dbReference type="OrthoDB" id="25503at2759"/>
<organism evidence="4 5">
    <name type="scientific">Ceratocystis fimbriata CBS 114723</name>
    <dbReference type="NCBI Taxonomy" id="1035309"/>
    <lineage>
        <taxon>Eukaryota</taxon>
        <taxon>Fungi</taxon>
        <taxon>Dikarya</taxon>
        <taxon>Ascomycota</taxon>
        <taxon>Pezizomycotina</taxon>
        <taxon>Sordariomycetes</taxon>
        <taxon>Hypocreomycetidae</taxon>
        <taxon>Microascales</taxon>
        <taxon>Ceratocystidaceae</taxon>
        <taxon>Ceratocystis</taxon>
    </lineage>
</organism>
<evidence type="ECO:0000313" key="5">
    <source>
        <dbReference type="Proteomes" id="UP000222788"/>
    </source>
</evidence>
<reference evidence="4 5" key="2">
    <citation type="journal article" date="2013" name="IMA Fungus">
        <title>IMA Genome-F 1: Ceratocystis fimbriata: Draft nuclear genome sequence for the plant pathogen, Ceratocystis fimbriata.</title>
        <authorList>
            <person name="Wilken P.M."/>
            <person name="Steenkamp E.T."/>
            <person name="Wingfield M.J."/>
            <person name="de Beer Z.W."/>
            <person name="Wingfield B.D."/>
        </authorList>
    </citation>
    <scope>NUCLEOTIDE SEQUENCE [LARGE SCALE GENOMIC DNA]</scope>
    <source>
        <strain evidence="4 5">CBS 114723</strain>
    </source>
</reference>
<feature type="region of interest" description="Disordered" evidence="1">
    <location>
        <begin position="62"/>
        <end position="98"/>
    </location>
</feature>
<comment type="caution">
    <text evidence="4">The sequence shown here is derived from an EMBL/GenBank/DDBJ whole genome shotgun (WGS) entry which is preliminary data.</text>
</comment>
<evidence type="ECO:0000256" key="1">
    <source>
        <dbReference type="SAM" id="MobiDB-lite"/>
    </source>
</evidence>
<dbReference type="InterPro" id="IPR043136">
    <property type="entry name" value="B30.2/SPRY_sf"/>
</dbReference>
<dbReference type="SUPFAM" id="SSF49899">
    <property type="entry name" value="Concanavalin A-like lectins/glucanases"/>
    <property type="match status" value="1"/>
</dbReference>
<evidence type="ECO:0000259" key="3">
    <source>
        <dbReference type="PROSITE" id="PS50897"/>
    </source>
</evidence>
<name>A0A2C5WW94_9PEZI</name>
<dbReference type="EMBL" id="APWK03000137">
    <property type="protein sequence ID" value="PHH50287.1"/>
    <property type="molecule type" value="Genomic_DNA"/>
</dbReference>
<keyword evidence="5" id="KW-1185">Reference proteome</keyword>
<sequence>MSNNASYNSSARRPDPILAFLGSESSRRVLGQLLADSGQMSAAQQAQADRNTLNTRLQRLRAQPRPDSISNARPSHQPNTPSMSRGVDLSRSPAEVPRTRPCPFIPSYLVGSAYAKKLAAKFPELKQPPPTFLGRHFRPSQDDADTGDIKVNPIPTYWDENDKHVGLEVSSDGLELRHVGSKEQRENDTSSIRANCPIPKEVGLYYYEVSISHSKAKENKIGVGFVTSKTSLNKPPGWEAGSYGYHGDDGSKFSGSLHGGPYHSKFSAGDTIGCGINFYTKEVFFTKNGVYIGPAFQNVSGDLYPGIGIQHPSDGLRANFGAMPFTFDIDSMVERQRSKIQTHVRNTPFDTLHPSQSESQFLQELVMQALENDGYIETARAFAAAIRKEEQALAAGIDGTDSKMTTEDDEETVNRQTVRYAVLTGDIDQAEKMMRLYYPALLDANKDILFRLQCQRFIEMVRLNTGMRNRIEKRLAKDKLREAQRIETDQTKLNPTPHEESDDEEISLDRAEFGAPQDNLDLQESEFATLEYGRKLDELYRDDTRPEVSAALKEIWSTMAYQNPLTETKFDHLFSRRARMEIAEEVNSAVLSHLGKSSRTALDTAYASTAVLLDEISGEVSGAAFVTVEDAFRMIANESQYPE</sequence>
<dbReference type="InterPro" id="IPR003877">
    <property type="entry name" value="SPRY_dom"/>
</dbReference>
<dbReference type="PROSITE" id="PS50188">
    <property type="entry name" value="B302_SPRY"/>
    <property type="match status" value="1"/>
</dbReference>
<evidence type="ECO:0000259" key="2">
    <source>
        <dbReference type="PROSITE" id="PS50188"/>
    </source>
</evidence>
<dbReference type="STRING" id="1035309.A0A2C5WW94"/>
<dbReference type="InterPro" id="IPR050618">
    <property type="entry name" value="Ubq-SigPath_Reg"/>
</dbReference>
<dbReference type="AlphaFoldDB" id="A0A2C5WW94"/>
<accession>A0A2C5WW94</accession>
<dbReference type="SMART" id="SM00449">
    <property type="entry name" value="SPRY"/>
    <property type="match status" value="1"/>
</dbReference>
<dbReference type="InterPro" id="IPR001870">
    <property type="entry name" value="B30.2/SPRY"/>
</dbReference>
<reference evidence="4 5" key="1">
    <citation type="journal article" date="2013" name="Fungal Biol.">
        <title>Analysis of microsatellite markers in the genome of the plant pathogen Ceratocystis fimbriata.</title>
        <authorList>
            <person name="Simpson M.C."/>
            <person name="Wilken P.M."/>
            <person name="Coetzee M.P."/>
            <person name="Wingfield M.J."/>
            <person name="Wingfield B.D."/>
        </authorList>
    </citation>
    <scope>NUCLEOTIDE SEQUENCE [LARGE SCALE GENOMIC DNA]</scope>
    <source>
        <strain evidence="4 5">CBS 114723</strain>
    </source>
</reference>
<dbReference type="SMART" id="SM00668">
    <property type="entry name" value="CTLH"/>
    <property type="match status" value="1"/>
</dbReference>
<feature type="domain" description="CTLH" evidence="3">
    <location>
        <begin position="411"/>
        <end position="468"/>
    </location>
</feature>
<dbReference type="InterPro" id="IPR024964">
    <property type="entry name" value="CTLH/CRA"/>
</dbReference>
<dbReference type="InterPro" id="IPR013320">
    <property type="entry name" value="ConA-like_dom_sf"/>
</dbReference>
<dbReference type="Gene3D" id="2.60.120.920">
    <property type="match status" value="1"/>
</dbReference>
<dbReference type="PROSITE" id="PS50897">
    <property type="entry name" value="CTLH"/>
    <property type="match status" value="1"/>
</dbReference>
<protein>
    <submittedName>
        <fullName evidence="4">Uncharacterized protein</fullName>
    </submittedName>
</protein>
<feature type="compositionally biased region" description="Polar residues" evidence="1">
    <location>
        <begin position="68"/>
        <end position="83"/>
    </location>
</feature>
<dbReference type="SMART" id="SM00757">
    <property type="entry name" value="CRA"/>
    <property type="match status" value="1"/>
</dbReference>
<dbReference type="InterPro" id="IPR006595">
    <property type="entry name" value="CTLH_C"/>
</dbReference>
<gene>
    <name evidence="4" type="ORF">CFIMG_005387RA</name>
</gene>
<evidence type="ECO:0000313" key="4">
    <source>
        <dbReference type="EMBL" id="PHH50287.1"/>
    </source>
</evidence>
<feature type="region of interest" description="Disordered" evidence="1">
    <location>
        <begin position="482"/>
        <end position="505"/>
    </location>
</feature>
<dbReference type="PANTHER" id="PTHR12864">
    <property type="entry name" value="RAN BINDING PROTEIN 9-RELATED"/>
    <property type="match status" value="1"/>
</dbReference>
<dbReference type="Pfam" id="PF10607">
    <property type="entry name" value="CTLH"/>
    <property type="match status" value="1"/>
</dbReference>